<dbReference type="HAMAP" id="MF_00299">
    <property type="entry name" value="KptA"/>
    <property type="match status" value="1"/>
</dbReference>
<dbReference type="InterPro" id="IPR002745">
    <property type="entry name" value="Ptrans_KptA/Tpt1"/>
</dbReference>
<dbReference type="AlphaFoldDB" id="A0A0M6WX77"/>
<dbReference type="EMBL" id="CVRR01000060">
    <property type="protein sequence ID" value="CRL42270.1"/>
    <property type="molecule type" value="Genomic_DNA"/>
</dbReference>
<dbReference type="EC" id="2.7.1.-" evidence="5"/>
<evidence type="ECO:0000256" key="4">
    <source>
        <dbReference type="ARBA" id="ARBA00025212"/>
    </source>
</evidence>
<keyword evidence="2 5" id="KW-0808">Transferase</keyword>
<dbReference type="InterPro" id="IPR042080">
    <property type="entry name" value="RNA_2'-PTrans_N"/>
</dbReference>
<evidence type="ECO:0000256" key="2">
    <source>
        <dbReference type="ARBA" id="ARBA00022679"/>
    </source>
</evidence>
<organism evidence="6 7">
    <name type="scientific">Roseburia faecis</name>
    <dbReference type="NCBI Taxonomy" id="301302"/>
    <lineage>
        <taxon>Bacteria</taxon>
        <taxon>Bacillati</taxon>
        <taxon>Bacillota</taxon>
        <taxon>Clostridia</taxon>
        <taxon>Lachnospirales</taxon>
        <taxon>Lachnospiraceae</taxon>
        <taxon>Roseburia</taxon>
    </lineage>
</organism>
<keyword evidence="3 5" id="KW-0520">NAD</keyword>
<dbReference type="GO" id="GO:0006388">
    <property type="term" value="P:tRNA splicing, via endonucleolytic cleavage and ligation"/>
    <property type="evidence" value="ECO:0007669"/>
    <property type="project" value="UniProtKB-UniRule"/>
</dbReference>
<dbReference type="STRING" id="301302.ERS852420_02718"/>
<dbReference type="Proteomes" id="UP000049979">
    <property type="component" value="Unassembled WGS sequence"/>
</dbReference>
<comment type="similarity">
    <text evidence="1 5">Belongs to the KptA/TPT1 family.</text>
</comment>
<proteinExistence type="inferred from homology"/>
<dbReference type="SUPFAM" id="SSF56399">
    <property type="entry name" value="ADP-ribosylation"/>
    <property type="match status" value="1"/>
</dbReference>
<reference evidence="7" key="1">
    <citation type="submission" date="2015-05" db="EMBL/GenBank/DDBJ databases">
        <authorList>
            <consortium name="Pathogen Informatics"/>
        </authorList>
    </citation>
    <scope>NUCLEOTIDE SEQUENCE [LARGE SCALE GENOMIC DNA]</scope>
    <source>
        <strain evidence="7">M72</strain>
    </source>
</reference>
<dbReference type="GO" id="GO:0000215">
    <property type="term" value="F:tRNA 2'-phosphotransferase activity"/>
    <property type="evidence" value="ECO:0007669"/>
    <property type="project" value="TreeGrafter"/>
</dbReference>
<sequence>MGLTDTSKFLSLVLRYKPDTIGISLDEHGWANVSELIESISKTRPFDMEMLEKIVQTDNKQRYSFNEDKTFIRANQGHSIPVDVELKKAIPPEFLYHGTGEKYVASIDKTGLIPKSRLYVHLSGDEDTAVKVGSRHGKPVIYKVAAGKMERAGYAFFLSVNGVWLTKEVPKEYLIKME</sequence>
<keyword evidence="7" id="KW-1185">Reference proteome</keyword>
<gene>
    <name evidence="5" type="primary">kptA</name>
    <name evidence="6" type="ORF">M72_15151</name>
</gene>
<evidence type="ECO:0000256" key="1">
    <source>
        <dbReference type="ARBA" id="ARBA00009836"/>
    </source>
</evidence>
<accession>A0A0M6WX77</accession>
<evidence type="ECO:0000313" key="7">
    <source>
        <dbReference type="Proteomes" id="UP000049979"/>
    </source>
</evidence>
<dbReference type="OrthoDB" id="4537997at2"/>
<evidence type="ECO:0000313" key="6">
    <source>
        <dbReference type="EMBL" id="CRL42270.1"/>
    </source>
</evidence>
<evidence type="ECO:0000256" key="5">
    <source>
        <dbReference type="HAMAP-Rule" id="MF_00299"/>
    </source>
</evidence>
<dbReference type="InterPro" id="IPR022928">
    <property type="entry name" value="RNA_2'-PTrans_KptA"/>
</dbReference>
<dbReference type="RefSeq" id="WP_022045809.1">
    <property type="nucleotide sequence ID" value="NZ_CP173697.1"/>
</dbReference>
<protein>
    <recommendedName>
        <fullName evidence="5">Probable RNA 2'-phosphotransferase</fullName>
        <ecNumber evidence="5">2.7.1.-</ecNumber>
    </recommendedName>
</protein>
<dbReference type="InterPro" id="IPR042081">
    <property type="entry name" value="RNA_2'-PTrans_C"/>
</dbReference>
<dbReference type="Pfam" id="PF01885">
    <property type="entry name" value="PTS_2-RNA"/>
    <property type="match status" value="1"/>
</dbReference>
<name>A0A0M6WX77_9FIRM</name>
<evidence type="ECO:0000256" key="3">
    <source>
        <dbReference type="ARBA" id="ARBA00023027"/>
    </source>
</evidence>
<dbReference type="Gene3D" id="1.10.10.970">
    <property type="entry name" value="RNA 2'-phosphotransferase, Tpt1/KptA family, N-terminal domain"/>
    <property type="match status" value="1"/>
</dbReference>
<dbReference type="PANTHER" id="PTHR12684">
    <property type="entry name" value="PUTATIVE PHOSPHOTRANSFERASE"/>
    <property type="match status" value="1"/>
</dbReference>
<comment type="function">
    <text evidence="4 5">Removes the 2'-phosphate from RNA via an intermediate in which the phosphate is ADP-ribosylated by NAD followed by a presumed transesterification to release the RNA and generate ADP-ribose 1''-2''-cyclic phosphate (APPR&gt;P). May function as an ADP-ribosylase.</text>
</comment>
<dbReference type="Gene3D" id="3.20.170.30">
    <property type="match status" value="1"/>
</dbReference>
<dbReference type="PANTHER" id="PTHR12684:SF2">
    <property type="entry name" value="TRNA 2'-PHOSPHOTRANSFERASE 1"/>
    <property type="match status" value="1"/>
</dbReference>
<dbReference type="GO" id="GO:0003950">
    <property type="term" value="F:NAD+ poly-ADP-ribosyltransferase activity"/>
    <property type="evidence" value="ECO:0007669"/>
    <property type="project" value="InterPro"/>
</dbReference>